<name>A0ABP6P8G0_9ACTN</name>
<dbReference type="PANTHER" id="PTHR30246">
    <property type="entry name" value="2-KETO-3-DEOXY-6-PHOSPHOGLUCONATE ALDOLASE"/>
    <property type="match status" value="1"/>
</dbReference>
<evidence type="ECO:0000256" key="6">
    <source>
        <dbReference type="ARBA" id="ARBA00023239"/>
    </source>
</evidence>
<evidence type="ECO:0000313" key="9">
    <source>
        <dbReference type="EMBL" id="GAA3166054.1"/>
    </source>
</evidence>
<gene>
    <name evidence="9" type="primary">eda</name>
    <name evidence="9" type="ORF">GCM10010466_66060</name>
</gene>
<dbReference type="PROSITE" id="PS00159">
    <property type="entry name" value="ALDOLASE_KDPG_KHG_1"/>
    <property type="match status" value="1"/>
</dbReference>
<evidence type="ECO:0000256" key="4">
    <source>
        <dbReference type="ARBA" id="ARBA00011233"/>
    </source>
</evidence>
<dbReference type="CDD" id="cd00452">
    <property type="entry name" value="KDPG_aldolase"/>
    <property type="match status" value="1"/>
</dbReference>
<proteinExistence type="inferred from homology"/>
<comment type="subunit">
    <text evidence="4">Homotrimer.</text>
</comment>
<dbReference type="Proteomes" id="UP001500320">
    <property type="component" value="Unassembled WGS sequence"/>
</dbReference>
<dbReference type="NCBIfam" id="NF004325">
    <property type="entry name" value="PRK05718.1"/>
    <property type="match status" value="1"/>
</dbReference>
<sequence length="206" mass="20476">MSLLDIAPVVPVVVIDDVETAVPLARALVAGGLPVIEVTLRTSCALEAIRRIAAEVPGAVTGAGTVRTPADVAASVEAGARFLVSPGSTASLVDAMAGSGVPFLPGTATASEVMALAERGVTEMKFFPAEAAGGVPYLKSLGGPLPEVRFCPTGGIKPGTAPDYLALPNVGCVGGTWLTPADALAAGDYARIEKLAAEAAALRGAS</sequence>
<evidence type="ECO:0000313" key="10">
    <source>
        <dbReference type="Proteomes" id="UP001500320"/>
    </source>
</evidence>
<dbReference type="InterPro" id="IPR031337">
    <property type="entry name" value="KDPG/KHG_AS_1"/>
</dbReference>
<organism evidence="9 10">
    <name type="scientific">Planomonospora alba</name>
    <dbReference type="NCBI Taxonomy" id="161354"/>
    <lineage>
        <taxon>Bacteria</taxon>
        <taxon>Bacillati</taxon>
        <taxon>Actinomycetota</taxon>
        <taxon>Actinomycetes</taxon>
        <taxon>Streptosporangiales</taxon>
        <taxon>Streptosporangiaceae</taxon>
        <taxon>Planomonospora</taxon>
    </lineage>
</organism>
<evidence type="ECO:0000256" key="8">
    <source>
        <dbReference type="ARBA" id="ARBA00023277"/>
    </source>
</evidence>
<dbReference type="SUPFAM" id="SSF51569">
    <property type="entry name" value="Aldolase"/>
    <property type="match status" value="1"/>
</dbReference>
<evidence type="ECO:0000256" key="1">
    <source>
        <dbReference type="ARBA" id="ARBA00000654"/>
    </source>
</evidence>
<dbReference type="RefSeq" id="WP_344866564.1">
    <property type="nucleotide sequence ID" value="NZ_BAAAUT010000095.1"/>
</dbReference>
<keyword evidence="10" id="KW-1185">Reference proteome</keyword>
<keyword evidence="6" id="KW-0456">Lyase</keyword>
<keyword evidence="8" id="KW-0119">Carbohydrate metabolism</keyword>
<keyword evidence="7" id="KW-0704">Schiff base</keyword>
<dbReference type="PROSITE" id="PS00160">
    <property type="entry name" value="ALDOLASE_KDPG_KHG_2"/>
    <property type="match status" value="1"/>
</dbReference>
<comment type="caution">
    <text evidence="9">The sequence shown here is derived from an EMBL/GenBank/DDBJ whole genome shotgun (WGS) entry which is preliminary data.</text>
</comment>
<accession>A0ABP6P8G0</accession>
<dbReference type="Gene3D" id="3.20.20.70">
    <property type="entry name" value="Aldolase class I"/>
    <property type="match status" value="1"/>
</dbReference>
<dbReference type="EMBL" id="BAAAUT010000095">
    <property type="protein sequence ID" value="GAA3166054.1"/>
    <property type="molecule type" value="Genomic_DNA"/>
</dbReference>
<dbReference type="InterPro" id="IPR013785">
    <property type="entry name" value="Aldolase_TIM"/>
</dbReference>
<dbReference type="InterPro" id="IPR031338">
    <property type="entry name" value="KDPG/KHG_AS_2"/>
</dbReference>
<dbReference type="PANTHER" id="PTHR30246:SF1">
    <property type="entry name" value="2-DEHYDRO-3-DEOXY-6-PHOSPHOGALACTONATE ALDOLASE-RELATED"/>
    <property type="match status" value="1"/>
</dbReference>
<dbReference type="Pfam" id="PF01081">
    <property type="entry name" value="Aldolase"/>
    <property type="match status" value="1"/>
</dbReference>
<dbReference type="EC" id="4.1.2.14" evidence="5"/>
<evidence type="ECO:0000256" key="7">
    <source>
        <dbReference type="ARBA" id="ARBA00023270"/>
    </source>
</evidence>
<dbReference type="NCBIfam" id="TIGR01182">
    <property type="entry name" value="eda"/>
    <property type="match status" value="1"/>
</dbReference>
<evidence type="ECO:0000256" key="5">
    <source>
        <dbReference type="ARBA" id="ARBA00013063"/>
    </source>
</evidence>
<dbReference type="InterPro" id="IPR000887">
    <property type="entry name" value="Aldlse_KDPG_KHG"/>
</dbReference>
<comment type="catalytic activity">
    <reaction evidence="1">
        <text>2-dehydro-3-deoxy-6-phospho-D-gluconate = D-glyceraldehyde 3-phosphate + pyruvate</text>
        <dbReference type="Rhea" id="RHEA:17089"/>
        <dbReference type="ChEBI" id="CHEBI:15361"/>
        <dbReference type="ChEBI" id="CHEBI:57569"/>
        <dbReference type="ChEBI" id="CHEBI:59776"/>
        <dbReference type="EC" id="4.1.2.14"/>
    </reaction>
</comment>
<comment type="similarity">
    <text evidence="3">Belongs to the KHG/KDPG aldolase family.</text>
</comment>
<reference evidence="10" key="1">
    <citation type="journal article" date="2019" name="Int. J. Syst. Evol. Microbiol.">
        <title>The Global Catalogue of Microorganisms (GCM) 10K type strain sequencing project: providing services to taxonomists for standard genome sequencing and annotation.</title>
        <authorList>
            <consortium name="The Broad Institute Genomics Platform"/>
            <consortium name="The Broad Institute Genome Sequencing Center for Infectious Disease"/>
            <person name="Wu L."/>
            <person name="Ma J."/>
        </authorList>
    </citation>
    <scope>NUCLEOTIDE SEQUENCE [LARGE SCALE GENOMIC DNA]</scope>
    <source>
        <strain evidence="10">JCM 9373</strain>
    </source>
</reference>
<evidence type="ECO:0000256" key="2">
    <source>
        <dbReference type="ARBA" id="ARBA00004736"/>
    </source>
</evidence>
<evidence type="ECO:0000256" key="3">
    <source>
        <dbReference type="ARBA" id="ARBA00006906"/>
    </source>
</evidence>
<comment type="pathway">
    <text evidence="2">Carbohydrate acid metabolism; 2-dehydro-3-deoxy-D-gluconate degradation; D-glyceraldehyde 3-phosphate and pyruvate from 2-dehydro-3-deoxy-D-gluconate: step 2/2.</text>
</comment>
<protein>
    <recommendedName>
        <fullName evidence="5">2-dehydro-3-deoxy-phosphogluconate aldolase</fullName>
        <ecNumber evidence="5">4.1.2.14</ecNumber>
    </recommendedName>
</protein>